<dbReference type="RefSeq" id="WP_227709737.1">
    <property type="nucleotide sequence ID" value="NZ_JAJEQW010000003.1"/>
</dbReference>
<protein>
    <submittedName>
        <fullName evidence="3">SPFH domain-containing protein</fullName>
    </submittedName>
</protein>
<name>A0AAW4WI27_9FIRM</name>
<dbReference type="InterPro" id="IPR038587">
    <property type="entry name" value="Ribosomal_eL40_sf"/>
</dbReference>
<dbReference type="PANTHER" id="PTHR37826">
    <property type="entry name" value="FLOTILLIN BAND_7_5 DOMAIN PROTEIN"/>
    <property type="match status" value="1"/>
</dbReference>
<comment type="caution">
    <text evidence="3">The sequence shown here is derived from an EMBL/GenBank/DDBJ whole genome shotgun (WGS) entry which is preliminary data.</text>
</comment>
<dbReference type="EMBL" id="JAJEQW010000003">
    <property type="protein sequence ID" value="MCC2241457.1"/>
    <property type="molecule type" value="Genomic_DNA"/>
</dbReference>
<reference evidence="3" key="1">
    <citation type="submission" date="2021-10" db="EMBL/GenBank/DDBJ databases">
        <title>Anaerobic single-cell dispensing facilitates the cultivation of human gut bacteria.</title>
        <authorList>
            <person name="Afrizal A."/>
        </authorList>
    </citation>
    <scope>NUCLEOTIDE SEQUENCE</scope>
    <source>
        <strain evidence="3">CLA-AA-H204</strain>
    </source>
</reference>
<sequence length="397" mass="43781">MAIQEVIKYEGDNSTLIYKHPAEDFNTLSQLIVHESQEAVFFSDGQALDSFKAGRYTLETKNIPLISKIRNLVSGGVSPFHVEVYFINLATMMDIAWGTPSQVTVRDPNYGYSYSAGASGSFGLKIKDGRKLLINLVGTEKAMTTKDIQKFFKDLLVTRVKNCIAVELSKYSYNVFNQHLNEISENVAGQVESDLESYGIRILNFFVSAVTIKPDDLEELKKLDNSMAQKRFEAMGNRDATVIEAEGLAKARELQGYTWQQEQQFDVSRTFAQNEGFAANPANMMAQIPLAFSMGDMMKNNMDAAVQAQPVTAAQTGTAAMQPDIAATQPQPAVQPQAQGGNITCVKCGTSLPKDAKFCFQCGEKVVIPQKIFCANCGNEMPPEANFCTKCGTRREK</sequence>
<dbReference type="Proteomes" id="UP001198893">
    <property type="component" value="Unassembled WGS sequence"/>
</dbReference>
<feature type="domain" description="SPFH" evidence="2">
    <location>
        <begin position="28"/>
        <end position="220"/>
    </location>
</feature>
<evidence type="ECO:0000259" key="1">
    <source>
        <dbReference type="Pfam" id="PF12773"/>
    </source>
</evidence>
<accession>A0AAW4WI27</accession>
<organism evidence="3 4">
    <name type="scientific">Roseburia amylophila</name>
    <dbReference type="NCBI Taxonomy" id="2981794"/>
    <lineage>
        <taxon>Bacteria</taxon>
        <taxon>Bacillati</taxon>
        <taxon>Bacillota</taxon>
        <taxon>Clostridia</taxon>
        <taxon>Lachnospirales</taxon>
        <taxon>Lachnospiraceae</taxon>
        <taxon>Roseburia</taxon>
    </lineage>
</organism>
<dbReference type="InterPro" id="IPR036013">
    <property type="entry name" value="Band_7/SPFH_dom_sf"/>
</dbReference>
<dbReference type="CDD" id="cd03408">
    <property type="entry name" value="SPFH_like_u1"/>
    <property type="match status" value="1"/>
</dbReference>
<gene>
    <name evidence="3" type="ORF">LKD47_03940</name>
</gene>
<evidence type="ECO:0000313" key="4">
    <source>
        <dbReference type="Proteomes" id="UP001198893"/>
    </source>
</evidence>
<dbReference type="SUPFAM" id="SSF117892">
    <property type="entry name" value="Band 7/SPFH domain"/>
    <property type="match status" value="1"/>
</dbReference>
<evidence type="ECO:0000313" key="3">
    <source>
        <dbReference type="EMBL" id="MCC2241457.1"/>
    </source>
</evidence>
<evidence type="ECO:0000259" key="2">
    <source>
        <dbReference type="Pfam" id="PF13421"/>
    </source>
</evidence>
<dbReference type="AlphaFoldDB" id="A0AAW4WI27"/>
<proteinExistence type="predicted"/>
<dbReference type="InterPro" id="IPR033880">
    <property type="entry name" value="SPFH_YdjI"/>
</dbReference>
<dbReference type="Pfam" id="PF13421">
    <property type="entry name" value="Band_7_1"/>
    <property type="match status" value="1"/>
</dbReference>
<dbReference type="Pfam" id="PF12773">
    <property type="entry name" value="DZR"/>
    <property type="match status" value="1"/>
</dbReference>
<dbReference type="InterPro" id="IPR025874">
    <property type="entry name" value="DZR"/>
</dbReference>
<dbReference type="PANTHER" id="PTHR37826:SF2">
    <property type="entry name" value="ZINC-RIBBON DOMAIN-CONTAINING PROTEIN"/>
    <property type="match status" value="1"/>
</dbReference>
<dbReference type="Gene3D" id="4.10.1060.50">
    <property type="match status" value="1"/>
</dbReference>
<feature type="domain" description="DZANK-type" evidence="1">
    <location>
        <begin position="345"/>
        <end position="392"/>
    </location>
</feature>